<proteinExistence type="predicted"/>
<protein>
    <submittedName>
        <fullName evidence="1">SapC family protein</fullName>
    </submittedName>
</protein>
<dbReference type="EMBL" id="JABRWJ010000008">
    <property type="protein sequence ID" value="NRF70374.1"/>
    <property type="molecule type" value="Genomic_DNA"/>
</dbReference>
<gene>
    <name evidence="1" type="ORF">HLB44_25545</name>
</gene>
<organism evidence="1 2">
    <name type="scientific">Pseudaquabacterium terrae</name>
    <dbReference type="NCBI Taxonomy" id="2732868"/>
    <lineage>
        <taxon>Bacteria</taxon>
        <taxon>Pseudomonadati</taxon>
        <taxon>Pseudomonadota</taxon>
        <taxon>Betaproteobacteria</taxon>
        <taxon>Burkholderiales</taxon>
        <taxon>Sphaerotilaceae</taxon>
        <taxon>Pseudaquabacterium</taxon>
    </lineage>
</organism>
<dbReference type="Proteomes" id="UP000737171">
    <property type="component" value="Unassembled WGS sequence"/>
</dbReference>
<accession>A0ABX2EPF9</accession>
<name>A0ABX2EPF9_9BURK</name>
<keyword evidence="2" id="KW-1185">Reference proteome</keyword>
<evidence type="ECO:0000313" key="2">
    <source>
        <dbReference type="Proteomes" id="UP000737171"/>
    </source>
</evidence>
<dbReference type="InterPro" id="IPR010836">
    <property type="entry name" value="SapC"/>
</dbReference>
<comment type="caution">
    <text evidence="1">The sequence shown here is derived from an EMBL/GenBank/DDBJ whole genome shotgun (WGS) entry which is preliminary data.</text>
</comment>
<dbReference type="Pfam" id="PF07277">
    <property type="entry name" value="SapC"/>
    <property type="match status" value="1"/>
</dbReference>
<dbReference type="RefSeq" id="WP_173129296.1">
    <property type="nucleotide sequence ID" value="NZ_JABRWJ010000008.1"/>
</dbReference>
<evidence type="ECO:0000313" key="1">
    <source>
        <dbReference type="EMBL" id="NRF70374.1"/>
    </source>
</evidence>
<reference evidence="1 2" key="1">
    <citation type="submission" date="2020-05" db="EMBL/GenBank/DDBJ databases">
        <title>Aquincola sp. isolate from soil.</title>
        <authorList>
            <person name="Han J."/>
            <person name="Kim D.-U."/>
        </authorList>
    </citation>
    <scope>NUCLEOTIDE SEQUENCE [LARGE SCALE GENOMIC DNA]</scope>
    <source>
        <strain evidence="1 2">S2</strain>
    </source>
</reference>
<sequence length="261" mass="29300">MINENLHKKPVALDRQKHRNLKLDRNARDMTRSKGLNAFFIAAGEFAEACKDYPIVWVPAGQDPKGKAQVAPIAVFGLTAGQNLCIDAADRWRVRYVPAMLRTYPFAMARTTETELLLCIDEEWVGLSEETGEPLFKADGSPTELILGVQQQLEQLEGDIERTRRYGEMLVEKKLLREMQFDATMPDGNKIHVNGFLTIDDEQMTKLSDAELLELAKTGLLGMIHAHQISLSNMNRLAEWQLERAAAEAPMPDINKPIGNA</sequence>